<dbReference type="AlphaFoldDB" id="A0A5C3EG00"/>
<feature type="compositionally biased region" description="Low complexity" evidence="1">
    <location>
        <begin position="163"/>
        <end position="193"/>
    </location>
</feature>
<feature type="compositionally biased region" description="Polar residues" evidence="1">
    <location>
        <begin position="107"/>
        <end position="123"/>
    </location>
</feature>
<feature type="region of interest" description="Disordered" evidence="1">
    <location>
        <begin position="305"/>
        <end position="390"/>
    </location>
</feature>
<dbReference type="PANTHER" id="PTHR44376">
    <property type="entry name" value="TRANSCRIPTIONAL REGULATOR OF FILAMENTOUS GROWTH FLO8"/>
    <property type="match status" value="1"/>
</dbReference>
<dbReference type="EMBL" id="OOIN01000027">
    <property type="protein sequence ID" value="SPO29180.1"/>
    <property type="molecule type" value="Genomic_DNA"/>
</dbReference>
<dbReference type="Proteomes" id="UP000324022">
    <property type="component" value="Unassembled WGS sequence"/>
</dbReference>
<sequence length="552" mass="58741">MNLQPPPHLAHPQQRETAAMSWEGDQMLHIYICDYLRKRGFSQAALALRLEAGLEPERQVPIDAPQSLLFEWWVVFWEVFASRSVEVNGSGAESGLGADARTYSLSQTGGSGSMVPTNGSRGTVRNAGPSAYPIQTPGPNPPPSAVGRRPSQINLTPNDRSDASTSTLTRTSSPSSAQQQQQQQQKSSASLPQLDLESSQKLGLTRPASRVVIQQCMDMLNMGTQLHGLQPPKALVGPSANPGGGMQQKVFQQDTTGSSVGLCANGAGGVKRKESPNPTDGGMECSQRVQPALLRRLSYQAQNGIASAPSPLTPDAGSNLPFSQVSPHPMLQHSPASSAPTPMMNPLVRRPSVLGPEPTSQTNSPLSKTGFYASGLPTASPGAGSSVSPLDEWHGQELTQQQLQMRQSVPPLQQQQRPVVLPSSLDHQHHNPHSHALPRFHLQPLHLGQPQSAFSPLPNGANVARPQVDHGIQHLSVSPMKPSVFASAPSDNGAGGFNNNHSLSHNSSEGLAPVTPFADLEYDFNVLLSNSTQLNREETSSLVKQLGDVGGS</sequence>
<proteinExistence type="predicted"/>
<accession>A0A5C3EG00</accession>
<dbReference type="GO" id="GO:0003714">
    <property type="term" value="F:transcription corepressor activity"/>
    <property type="evidence" value="ECO:0007669"/>
    <property type="project" value="InterPro"/>
</dbReference>
<protein>
    <submittedName>
        <fullName evidence="2">Uncharacterized protein</fullName>
    </submittedName>
</protein>
<evidence type="ECO:0000256" key="1">
    <source>
        <dbReference type="SAM" id="MobiDB-lite"/>
    </source>
</evidence>
<reference evidence="2 3" key="1">
    <citation type="submission" date="2018-03" db="EMBL/GenBank/DDBJ databases">
        <authorList>
            <person name="Guldener U."/>
        </authorList>
    </citation>
    <scope>NUCLEOTIDE SEQUENCE [LARGE SCALE GENOMIC DNA]</scope>
    <source>
        <strain evidence="2 3">NBRC100155</strain>
    </source>
</reference>
<dbReference type="PANTHER" id="PTHR44376:SF8">
    <property type="entry name" value="TRANSCRIPTIONAL COREPRESSOR LEUNIG-LIKE"/>
    <property type="match status" value="1"/>
</dbReference>
<dbReference type="InterPro" id="IPR044716">
    <property type="entry name" value="LEUNIG-like"/>
</dbReference>
<dbReference type="OrthoDB" id="5600002at2759"/>
<gene>
    <name evidence="2" type="ORF">UTRI_06129</name>
</gene>
<feature type="region of interest" description="Disordered" evidence="1">
    <location>
        <begin position="486"/>
        <end position="509"/>
    </location>
</feature>
<feature type="region of interest" description="Disordered" evidence="1">
    <location>
        <begin position="399"/>
        <end position="418"/>
    </location>
</feature>
<evidence type="ECO:0000313" key="3">
    <source>
        <dbReference type="Proteomes" id="UP000324022"/>
    </source>
</evidence>
<organism evidence="2 3">
    <name type="scientific">Ustilago trichophora</name>
    <dbReference type="NCBI Taxonomy" id="86804"/>
    <lineage>
        <taxon>Eukaryota</taxon>
        <taxon>Fungi</taxon>
        <taxon>Dikarya</taxon>
        <taxon>Basidiomycota</taxon>
        <taxon>Ustilaginomycotina</taxon>
        <taxon>Ustilaginomycetes</taxon>
        <taxon>Ustilaginales</taxon>
        <taxon>Ustilaginaceae</taxon>
        <taxon>Ustilago</taxon>
    </lineage>
</organism>
<feature type="compositionally biased region" description="Polar residues" evidence="1">
    <location>
        <begin position="358"/>
        <end position="367"/>
    </location>
</feature>
<dbReference type="PROSITE" id="PS50896">
    <property type="entry name" value="LISH"/>
    <property type="match status" value="1"/>
</dbReference>
<name>A0A5C3EG00_9BASI</name>
<evidence type="ECO:0000313" key="2">
    <source>
        <dbReference type="EMBL" id="SPO29180.1"/>
    </source>
</evidence>
<feature type="region of interest" description="Disordered" evidence="1">
    <location>
        <begin position="107"/>
        <end position="193"/>
    </location>
</feature>
<feature type="compositionally biased region" description="Low complexity" evidence="1">
    <location>
        <begin position="498"/>
        <end position="508"/>
    </location>
</feature>
<keyword evidence="3" id="KW-1185">Reference proteome</keyword>
<dbReference type="InterPro" id="IPR006594">
    <property type="entry name" value="LisH"/>
</dbReference>